<dbReference type="GO" id="GO:0030288">
    <property type="term" value="C:outer membrane-bounded periplasmic space"/>
    <property type="evidence" value="ECO:0007669"/>
    <property type="project" value="TreeGrafter"/>
</dbReference>
<feature type="domain" description="Fe/B12 periplasmic-binding" evidence="6">
    <location>
        <begin position="64"/>
        <end position="340"/>
    </location>
</feature>
<evidence type="ECO:0000256" key="4">
    <source>
        <dbReference type="ARBA" id="ARBA00022729"/>
    </source>
</evidence>
<dbReference type="PROSITE" id="PS50983">
    <property type="entry name" value="FE_B12_PBP"/>
    <property type="match status" value="1"/>
</dbReference>
<evidence type="ECO:0000256" key="1">
    <source>
        <dbReference type="ARBA" id="ARBA00004196"/>
    </source>
</evidence>
<dbReference type="PANTHER" id="PTHR30532">
    <property type="entry name" value="IRON III DICITRATE-BINDING PERIPLASMIC PROTEIN"/>
    <property type="match status" value="1"/>
</dbReference>
<evidence type="ECO:0000256" key="5">
    <source>
        <dbReference type="SAM" id="SignalP"/>
    </source>
</evidence>
<accession>A0A5N0TLP8</accession>
<dbReference type="AlphaFoldDB" id="A0A5N0TLP8"/>
<dbReference type="GO" id="GO:1901678">
    <property type="term" value="P:iron coordination entity transport"/>
    <property type="evidence" value="ECO:0007669"/>
    <property type="project" value="UniProtKB-ARBA"/>
</dbReference>
<dbReference type="Proteomes" id="UP000326838">
    <property type="component" value="Unassembled WGS sequence"/>
</dbReference>
<dbReference type="InterPro" id="IPR002491">
    <property type="entry name" value="ABC_transptr_periplasmic_BD"/>
</dbReference>
<name>A0A5N0TLP8_9MICO</name>
<comment type="subcellular location">
    <subcellularLocation>
        <location evidence="1">Cell envelope</location>
    </subcellularLocation>
</comment>
<comment type="similarity">
    <text evidence="2">Belongs to the bacterial solute-binding protein 8 family.</text>
</comment>
<evidence type="ECO:0000313" key="8">
    <source>
        <dbReference type="Proteomes" id="UP000326838"/>
    </source>
</evidence>
<feature type="signal peptide" evidence="5">
    <location>
        <begin position="1"/>
        <end position="23"/>
    </location>
</feature>
<gene>
    <name evidence="7" type="ORF">F6B40_05270</name>
</gene>
<feature type="chain" id="PRO_5039576602" evidence="5">
    <location>
        <begin position="24"/>
        <end position="342"/>
    </location>
</feature>
<dbReference type="PANTHER" id="PTHR30532:SF24">
    <property type="entry name" value="FERRIC ENTEROBACTIN-BINDING PERIPLASMIC PROTEIN FEPB"/>
    <property type="match status" value="1"/>
</dbReference>
<dbReference type="Pfam" id="PF01497">
    <property type="entry name" value="Peripla_BP_2"/>
    <property type="match status" value="1"/>
</dbReference>
<keyword evidence="4 5" id="KW-0732">Signal</keyword>
<proteinExistence type="inferred from homology"/>
<dbReference type="EMBL" id="VYUY01000006">
    <property type="protein sequence ID" value="KAA9135087.1"/>
    <property type="molecule type" value="Genomic_DNA"/>
</dbReference>
<evidence type="ECO:0000256" key="2">
    <source>
        <dbReference type="ARBA" id="ARBA00008814"/>
    </source>
</evidence>
<dbReference type="PROSITE" id="PS51257">
    <property type="entry name" value="PROKAR_LIPOPROTEIN"/>
    <property type="match status" value="1"/>
</dbReference>
<organism evidence="7 8">
    <name type="scientific">Microbacterium caowuchunii</name>
    <dbReference type="NCBI Taxonomy" id="2614638"/>
    <lineage>
        <taxon>Bacteria</taxon>
        <taxon>Bacillati</taxon>
        <taxon>Actinomycetota</taxon>
        <taxon>Actinomycetes</taxon>
        <taxon>Micrococcales</taxon>
        <taxon>Microbacteriaceae</taxon>
        <taxon>Microbacterium</taxon>
    </lineage>
</organism>
<evidence type="ECO:0000313" key="7">
    <source>
        <dbReference type="EMBL" id="KAA9135087.1"/>
    </source>
</evidence>
<sequence length="342" mass="35375">MSLTRIRAGFAATVAAAAVLALAGCSGGASSPAASSPGETGADGFPVTIAHAFGETVIESKPERIVTWGWGAADAVLALGEVPVAIPAQPYGGDEDGVLPWIADELESLDAQTPIVLDSSTNEVPIEAVAAADPDLFLAPYSGLTEDEYQQLTGLGIPVVAYPETAWSTPWRDVITITGQALGAEAAADEVIAGIEEDIAAKAAENPAFAENTVAQVWDTAGTFYVYLPADPRVEFIEDLGFTTAPSVSELDTGEATFYYTLGYENLDRLTSDVLIAYADSQEQMDAFLASDQAALLPQVAAGKVVQIVGEAEVASMSPPTALSVAWGLDAYVDALAQVVGD</sequence>
<comment type="caution">
    <text evidence="7">The sequence shown here is derived from an EMBL/GenBank/DDBJ whole genome shotgun (WGS) entry which is preliminary data.</text>
</comment>
<dbReference type="RefSeq" id="WP_150892442.1">
    <property type="nucleotide sequence ID" value="NZ_VYUY01000006.1"/>
</dbReference>
<reference evidence="8" key="1">
    <citation type="submission" date="2019-09" db="EMBL/GenBank/DDBJ databases">
        <title>Mumia zhuanghuii sp. nov. isolated from the intestinal contents of plateau pika (Ochotona curzoniae) in the Qinghai-Tibet plateau of China.</title>
        <authorList>
            <person name="Tian Z."/>
        </authorList>
    </citation>
    <scope>NUCLEOTIDE SEQUENCE [LARGE SCALE GENOMIC DNA]</scope>
    <source>
        <strain evidence="8">L-033</strain>
    </source>
</reference>
<evidence type="ECO:0000259" key="6">
    <source>
        <dbReference type="PROSITE" id="PS50983"/>
    </source>
</evidence>
<dbReference type="SUPFAM" id="SSF53807">
    <property type="entry name" value="Helical backbone' metal receptor"/>
    <property type="match status" value="1"/>
</dbReference>
<dbReference type="InterPro" id="IPR051313">
    <property type="entry name" value="Bact_iron-sidero_bind"/>
</dbReference>
<dbReference type="Gene3D" id="3.40.50.1980">
    <property type="entry name" value="Nitrogenase molybdenum iron protein domain"/>
    <property type="match status" value="2"/>
</dbReference>
<protein>
    <submittedName>
        <fullName evidence="7">ABC transporter substrate-binding protein</fullName>
    </submittedName>
</protein>
<keyword evidence="8" id="KW-1185">Reference proteome</keyword>
<evidence type="ECO:0000256" key="3">
    <source>
        <dbReference type="ARBA" id="ARBA00022448"/>
    </source>
</evidence>
<keyword evidence="3" id="KW-0813">Transport</keyword>